<dbReference type="PROSITE" id="PS00141">
    <property type="entry name" value="ASP_PROTEASE"/>
    <property type="match status" value="1"/>
</dbReference>
<gene>
    <name evidence="8" type="ORF">SCF082_LOCUS4227</name>
</gene>
<evidence type="ECO:0000256" key="6">
    <source>
        <dbReference type="SAM" id="MobiDB-lite"/>
    </source>
</evidence>
<dbReference type="InterPro" id="IPR001969">
    <property type="entry name" value="Aspartic_peptidase_AS"/>
</dbReference>
<dbReference type="SUPFAM" id="SSF50630">
    <property type="entry name" value="Acid proteases"/>
    <property type="match status" value="1"/>
</dbReference>
<evidence type="ECO:0000256" key="2">
    <source>
        <dbReference type="ARBA" id="ARBA00022670"/>
    </source>
</evidence>
<name>A0ABP0HZ38_9DINO</name>
<dbReference type="EMBL" id="CAXAMM010002202">
    <property type="protein sequence ID" value="CAK8995153.1"/>
    <property type="molecule type" value="Genomic_DNA"/>
</dbReference>
<dbReference type="InterPro" id="IPR001461">
    <property type="entry name" value="Aspartic_peptidase_A1"/>
</dbReference>
<protein>
    <submittedName>
        <fullName evidence="8">Pepsin II-2/3 (Pepsin A)</fullName>
    </submittedName>
</protein>
<organism evidence="8 9">
    <name type="scientific">Durusdinium trenchii</name>
    <dbReference type="NCBI Taxonomy" id="1381693"/>
    <lineage>
        <taxon>Eukaryota</taxon>
        <taxon>Sar</taxon>
        <taxon>Alveolata</taxon>
        <taxon>Dinophyceae</taxon>
        <taxon>Suessiales</taxon>
        <taxon>Symbiodiniaceae</taxon>
        <taxon>Durusdinium</taxon>
    </lineage>
</organism>
<dbReference type="InterPro" id="IPR034164">
    <property type="entry name" value="Pepsin-like_dom"/>
</dbReference>
<feature type="compositionally biased region" description="Low complexity" evidence="6">
    <location>
        <begin position="25"/>
        <end position="34"/>
    </location>
</feature>
<feature type="domain" description="Peptidase A1" evidence="7">
    <location>
        <begin position="73"/>
        <end position="426"/>
    </location>
</feature>
<dbReference type="Proteomes" id="UP001642464">
    <property type="component" value="Unassembled WGS sequence"/>
</dbReference>
<reference evidence="8 9" key="1">
    <citation type="submission" date="2024-02" db="EMBL/GenBank/DDBJ databases">
        <authorList>
            <person name="Chen Y."/>
            <person name="Shah S."/>
            <person name="Dougan E. K."/>
            <person name="Thang M."/>
            <person name="Chan C."/>
        </authorList>
    </citation>
    <scope>NUCLEOTIDE SEQUENCE [LARGE SCALE GENOMIC DNA]</scope>
</reference>
<dbReference type="Pfam" id="PF00026">
    <property type="entry name" value="Asp"/>
    <property type="match status" value="1"/>
</dbReference>
<accession>A0ABP0HZ38</accession>
<comment type="caution">
    <text evidence="8">The sequence shown here is derived from an EMBL/GenBank/DDBJ whole genome shotgun (WGS) entry which is preliminary data.</text>
</comment>
<evidence type="ECO:0000259" key="7">
    <source>
        <dbReference type="PROSITE" id="PS51767"/>
    </source>
</evidence>
<keyword evidence="9" id="KW-1185">Reference proteome</keyword>
<dbReference type="PANTHER" id="PTHR47966">
    <property type="entry name" value="BETA-SITE APP-CLEAVING ENZYME, ISOFORM A-RELATED"/>
    <property type="match status" value="1"/>
</dbReference>
<dbReference type="PROSITE" id="PS51767">
    <property type="entry name" value="PEPTIDASE_A1"/>
    <property type="match status" value="1"/>
</dbReference>
<evidence type="ECO:0000313" key="8">
    <source>
        <dbReference type="EMBL" id="CAK8995153.1"/>
    </source>
</evidence>
<dbReference type="CDD" id="cd05471">
    <property type="entry name" value="pepsin_like"/>
    <property type="match status" value="1"/>
</dbReference>
<feature type="region of interest" description="Disordered" evidence="6">
    <location>
        <begin position="21"/>
        <end position="50"/>
    </location>
</feature>
<keyword evidence="3 5" id="KW-0064">Aspartyl protease</keyword>
<keyword evidence="4 5" id="KW-0378">Hydrolase</keyword>
<dbReference type="InterPro" id="IPR021109">
    <property type="entry name" value="Peptidase_aspartic_dom_sf"/>
</dbReference>
<sequence>MGFAQQLLNHVPHLAHATQLHAEEASQGAASGESGESEVHQAGDFSSTARGAEELRRLEGALVRVDLLNNNNSQPLGPLGSPKQRFTAVFDTGSGITWVPGADCKSDTCSEHHRFGVDGSKSFQEFAPGARADGTIHYGTGQVEYVDGRDTLTFCDSHSDPGCHGMKAKQLKVESQPFGMSTNQTDYPFRILPFDGILGLAPSASSGSVMHALKKSNALDRNLFGVYLSEDTHRSGSISFGGIENAHIAPKSPLTWHQIQNDQEWTLAMKDILVDGKPLHICDDRPDGVCPAVVDTGSSLITGPSGEVEKLLSKVRLKEDCSNLGKLPNVSLRIADRNGVLTDYPLTPEEYTLKSLDEVPQTGNSEYLKEFPVLGGSGDQVPEVKPRCDPGMGVMDVPGRKWVIGDTFLRRYYSIYDDDRGLVGFAKSIHPDEAVAKDPVSPDAAAAPDTRMQKDTQAAMLFPWAAPCWRVKGKKRSTSCRSFL</sequence>
<keyword evidence="2 5" id="KW-0645">Protease</keyword>
<evidence type="ECO:0000313" key="9">
    <source>
        <dbReference type="Proteomes" id="UP001642464"/>
    </source>
</evidence>
<evidence type="ECO:0000256" key="5">
    <source>
        <dbReference type="RuleBase" id="RU000454"/>
    </source>
</evidence>
<dbReference type="PANTHER" id="PTHR47966:SF51">
    <property type="entry name" value="BETA-SITE APP-CLEAVING ENZYME, ISOFORM A-RELATED"/>
    <property type="match status" value="1"/>
</dbReference>
<dbReference type="Gene3D" id="2.40.70.10">
    <property type="entry name" value="Acid Proteases"/>
    <property type="match status" value="2"/>
</dbReference>
<evidence type="ECO:0000256" key="4">
    <source>
        <dbReference type="ARBA" id="ARBA00022801"/>
    </source>
</evidence>
<dbReference type="InterPro" id="IPR033121">
    <property type="entry name" value="PEPTIDASE_A1"/>
</dbReference>
<evidence type="ECO:0000256" key="3">
    <source>
        <dbReference type="ARBA" id="ARBA00022750"/>
    </source>
</evidence>
<comment type="similarity">
    <text evidence="1 5">Belongs to the peptidase A1 family.</text>
</comment>
<dbReference type="PRINTS" id="PR00792">
    <property type="entry name" value="PEPSIN"/>
</dbReference>
<proteinExistence type="inferred from homology"/>
<evidence type="ECO:0000256" key="1">
    <source>
        <dbReference type="ARBA" id="ARBA00007447"/>
    </source>
</evidence>